<feature type="chain" id="PRO_5022973820" evidence="1">
    <location>
        <begin position="24"/>
        <end position="252"/>
    </location>
</feature>
<dbReference type="Gene3D" id="3.30.70.2970">
    <property type="entry name" value="Protein of unknown function (DUF541), domain 2"/>
    <property type="match status" value="1"/>
</dbReference>
<dbReference type="InterPro" id="IPR007497">
    <property type="entry name" value="SIMPL/DUF541"/>
</dbReference>
<dbReference type="InterPro" id="IPR052022">
    <property type="entry name" value="26kDa_periplasmic_antigen"/>
</dbReference>
<dbReference type="Proteomes" id="UP000321807">
    <property type="component" value="Chromosome"/>
</dbReference>
<dbReference type="GO" id="GO:0006974">
    <property type="term" value="P:DNA damage response"/>
    <property type="evidence" value="ECO:0007669"/>
    <property type="project" value="TreeGrafter"/>
</dbReference>
<gene>
    <name evidence="2" type="ORF">CS053_15490</name>
</gene>
<dbReference type="PANTHER" id="PTHR34387">
    <property type="entry name" value="SLR1258 PROTEIN"/>
    <property type="match status" value="1"/>
</dbReference>
<sequence>MPRIWIFAFALLLPVAAAAQVHALPDQPHLLVKGHAEGRYVPDRFDIDMLVSVTDKRPELAREKVETHMAQIFAGLAKSRAIAQDTQASSLRIAPETSYRNGESVFVGTQVSRTVSATFDSLDKLRDFIAMLPANSEVQVQRTRTWRSDIDAIRLALRKQAIVNSQQAAQKIAAAYGMRIKGVYSVSEVAPDFAYGIQAGSWGSFGGVPAPPPAPPAPPEREAVASGNLRADLRAGNIEVQQNIYAVYLTTP</sequence>
<organism evidence="2 3">
    <name type="scientific">Rhodanobacter glycinis</name>
    <dbReference type="NCBI Taxonomy" id="582702"/>
    <lineage>
        <taxon>Bacteria</taxon>
        <taxon>Pseudomonadati</taxon>
        <taxon>Pseudomonadota</taxon>
        <taxon>Gammaproteobacteria</taxon>
        <taxon>Lysobacterales</taxon>
        <taxon>Rhodanobacteraceae</taxon>
        <taxon>Rhodanobacter</taxon>
    </lineage>
</organism>
<dbReference type="KEGG" id="rgl:CS053_15490"/>
<dbReference type="Pfam" id="PF04402">
    <property type="entry name" value="SIMPL"/>
    <property type="match status" value="1"/>
</dbReference>
<dbReference type="AlphaFoldDB" id="A0A5B9E5J6"/>
<feature type="signal peptide" evidence="1">
    <location>
        <begin position="1"/>
        <end position="23"/>
    </location>
</feature>
<name>A0A5B9E5J6_9GAMM</name>
<evidence type="ECO:0000313" key="3">
    <source>
        <dbReference type="Proteomes" id="UP000321807"/>
    </source>
</evidence>
<dbReference type="RefSeq" id="WP_147628057.1">
    <property type="nucleotide sequence ID" value="NZ_CP042807.1"/>
</dbReference>
<evidence type="ECO:0000256" key="1">
    <source>
        <dbReference type="SAM" id="SignalP"/>
    </source>
</evidence>
<proteinExistence type="predicted"/>
<accession>A0A5B9E5J6</accession>
<dbReference type="EMBL" id="CP042807">
    <property type="protein sequence ID" value="QEE25751.1"/>
    <property type="molecule type" value="Genomic_DNA"/>
</dbReference>
<dbReference type="PANTHER" id="PTHR34387:SF2">
    <property type="entry name" value="SLR1258 PROTEIN"/>
    <property type="match status" value="1"/>
</dbReference>
<protein>
    <submittedName>
        <fullName evidence="2">DUF541 domain-containing protein</fullName>
    </submittedName>
</protein>
<reference evidence="2 3" key="1">
    <citation type="submission" date="2019-08" db="EMBL/GenBank/DDBJ databases">
        <title>Complete genome sequence of Rhodanobacter glycinis strain T01E-68 isolated from tomato root.</title>
        <authorList>
            <person name="Weon H.-Y."/>
            <person name="Lee S.A."/>
        </authorList>
    </citation>
    <scope>NUCLEOTIDE SEQUENCE [LARGE SCALE GENOMIC DNA]</scope>
    <source>
        <strain evidence="2 3">T01E-68</strain>
    </source>
</reference>
<evidence type="ECO:0000313" key="2">
    <source>
        <dbReference type="EMBL" id="QEE25751.1"/>
    </source>
</evidence>
<dbReference type="Gene3D" id="3.30.110.170">
    <property type="entry name" value="Protein of unknown function (DUF541), domain 1"/>
    <property type="match status" value="1"/>
</dbReference>
<keyword evidence="1" id="KW-0732">Signal</keyword>